<dbReference type="SUPFAM" id="SSF51126">
    <property type="entry name" value="Pectin lyase-like"/>
    <property type="match status" value="1"/>
</dbReference>
<evidence type="ECO:0000313" key="1">
    <source>
        <dbReference type="EMBL" id="GGZ29476.1"/>
    </source>
</evidence>
<dbReference type="RefSeq" id="WP_189485693.1">
    <property type="nucleotide sequence ID" value="NZ_BMZB01000001.1"/>
</dbReference>
<name>A0A918URS2_9CAUL</name>
<comment type="caution">
    <text evidence="1">The sequence shown here is derived from an EMBL/GenBank/DDBJ whole genome shotgun (WGS) entry which is preliminary data.</text>
</comment>
<evidence type="ECO:0000313" key="2">
    <source>
        <dbReference type="Proteomes" id="UP000662572"/>
    </source>
</evidence>
<evidence type="ECO:0008006" key="3">
    <source>
        <dbReference type="Google" id="ProtNLM"/>
    </source>
</evidence>
<dbReference type="Proteomes" id="UP000662572">
    <property type="component" value="Unassembled WGS sequence"/>
</dbReference>
<reference evidence="1" key="2">
    <citation type="submission" date="2020-09" db="EMBL/GenBank/DDBJ databases">
        <authorList>
            <person name="Sun Q."/>
            <person name="Kim S."/>
        </authorList>
    </citation>
    <scope>NUCLEOTIDE SEQUENCE</scope>
    <source>
        <strain evidence="1">KCTC 32296</strain>
    </source>
</reference>
<accession>A0A918URS2</accession>
<keyword evidence="2" id="KW-1185">Reference proteome</keyword>
<dbReference type="AlphaFoldDB" id="A0A918URS2"/>
<organism evidence="1 2">
    <name type="scientific">Asticcacaulis endophyticus</name>
    <dbReference type="NCBI Taxonomy" id="1395890"/>
    <lineage>
        <taxon>Bacteria</taxon>
        <taxon>Pseudomonadati</taxon>
        <taxon>Pseudomonadota</taxon>
        <taxon>Alphaproteobacteria</taxon>
        <taxon>Caulobacterales</taxon>
        <taxon>Caulobacteraceae</taxon>
        <taxon>Asticcacaulis</taxon>
    </lineage>
</organism>
<protein>
    <recommendedName>
        <fullName evidence="3">Right handed beta helix region</fullName>
    </recommendedName>
</protein>
<sequence length="490" mass="53647">MWMRKAMNKLAKPALGAVSGALALGCVWLASGAVTRDVASAQMPMGYNAAKVEALTRPCFGVLLDPRLRSCGGYGHGYYPYRSKYGYYGSPRTITVNCDTYRADPNRPDAWIERQIEKLPSYSKVRFISKTRSCVMSLRLEKSIILEGVSTNDRIPAIVARHGSPCIRIEPSADLVVLRNISLSSQRGDNTSCISSSGKELTLEQSQVRYDGDAPAVDIDAGRFNLVDSTLVARTLTAALSIRNAELFSQNSYIATTYHGLKANLVGDSRLEGITFIQLADWHGFERGQNARAIDITLSTYKSIISLNRLQILNFAQGLHIEGVGEGLISNSLFENTEHAIVSDLDRVRILNNFIMAREIGIDVTRGEAFIGGNKIALVRTAGMLAKDGAKIRAVDNMIDADPEGCRHLKWGDLDPSVRTCTPWYKGSEFEVPGGPVYVSGPEGPEEVAESRRSAILQLFDDFWPKVPASLAENGYTPSNYVADPIRATN</sequence>
<proteinExistence type="predicted"/>
<gene>
    <name evidence="1" type="primary">stpB</name>
    <name evidence="1" type="ORF">GCM10011273_14410</name>
</gene>
<reference evidence="1" key="1">
    <citation type="journal article" date="2014" name="Int. J. Syst. Evol. Microbiol.">
        <title>Complete genome sequence of Corynebacterium casei LMG S-19264T (=DSM 44701T), isolated from a smear-ripened cheese.</title>
        <authorList>
            <consortium name="US DOE Joint Genome Institute (JGI-PGF)"/>
            <person name="Walter F."/>
            <person name="Albersmeier A."/>
            <person name="Kalinowski J."/>
            <person name="Ruckert C."/>
        </authorList>
    </citation>
    <scope>NUCLEOTIDE SEQUENCE</scope>
    <source>
        <strain evidence="1">KCTC 32296</strain>
    </source>
</reference>
<dbReference type="PROSITE" id="PS51257">
    <property type="entry name" value="PROKAR_LIPOPROTEIN"/>
    <property type="match status" value="1"/>
</dbReference>
<dbReference type="EMBL" id="BMZB01000001">
    <property type="protein sequence ID" value="GGZ29476.1"/>
    <property type="molecule type" value="Genomic_DNA"/>
</dbReference>
<dbReference type="InterPro" id="IPR011050">
    <property type="entry name" value="Pectin_lyase_fold/virulence"/>
</dbReference>